<evidence type="ECO:0000259" key="2">
    <source>
        <dbReference type="Pfam" id="PF05699"/>
    </source>
</evidence>
<dbReference type="OrthoDB" id="1710956at2759"/>
<feature type="region of interest" description="Disordered" evidence="1">
    <location>
        <begin position="1"/>
        <end position="53"/>
    </location>
</feature>
<evidence type="ECO:0000256" key="1">
    <source>
        <dbReference type="SAM" id="MobiDB-lite"/>
    </source>
</evidence>
<dbReference type="PANTHER" id="PTHR23272">
    <property type="entry name" value="BED FINGER-RELATED"/>
    <property type="match status" value="1"/>
</dbReference>
<proteinExistence type="predicted"/>
<keyword evidence="4" id="KW-1185">Reference proteome</keyword>
<feature type="compositionally biased region" description="Polar residues" evidence="1">
    <location>
        <begin position="14"/>
        <end position="28"/>
    </location>
</feature>
<organism evidence="3 4">
    <name type="scientific">Cuscuta campestris</name>
    <dbReference type="NCBI Taxonomy" id="132261"/>
    <lineage>
        <taxon>Eukaryota</taxon>
        <taxon>Viridiplantae</taxon>
        <taxon>Streptophyta</taxon>
        <taxon>Embryophyta</taxon>
        <taxon>Tracheophyta</taxon>
        <taxon>Spermatophyta</taxon>
        <taxon>Magnoliopsida</taxon>
        <taxon>eudicotyledons</taxon>
        <taxon>Gunneridae</taxon>
        <taxon>Pentapetalae</taxon>
        <taxon>asterids</taxon>
        <taxon>lamiids</taxon>
        <taxon>Solanales</taxon>
        <taxon>Convolvulaceae</taxon>
        <taxon>Cuscuteae</taxon>
        <taxon>Cuscuta</taxon>
        <taxon>Cuscuta subgen. Grammica</taxon>
        <taxon>Cuscuta sect. Cleistogrammica</taxon>
    </lineage>
</organism>
<reference evidence="3 4" key="1">
    <citation type="submission" date="2018-04" db="EMBL/GenBank/DDBJ databases">
        <authorList>
            <person name="Vogel A."/>
        </authorList>
    </citation>
    <scope>NUCLEOTIDE SEQUENCE [LARGE SCALE GENOMIC DNA]</scope>
</reference>
<protein>
    <recommendedName>
        <fullName evidence="2">HAT C-terminal dimerisation domain-containing protein</fullName>
    </recommendedName>
</protein>
<dbReference type="Pfam" id="PF05699">
    <property type="entry name" value="Dimer_Tnp_hAT"/>
    <property type="match status" value="1"/>
</dbReference>
<dbReference type="Proteomes" id="UP000595140">
    <property type="component" value="Unassembled WGS sequence"/>
</dbReference>
<name>A0A484LP13_9ASTE</name>
<dbReference type="EMBL" id="OOIL02001766">
    <property type="protein sequence ID" value="VFQ77994.1"/>
    <property type="molecule type" value="Genomic_DNA"/>
</dbReference>
<evidence type="ECO:0000313" key="3">
    <source>
        <dbReference type="EMBL" id="VFQ77994.1"/>
    </source>
</evidence>
<dbReference type="GO" id="GO:0046983">
    <property type="term" value="F:protein dimerization activity"/>
    <property type="evidence" value="ECO:0007669"/>
    <property type="project" value="InterPro"/>
</dbReference>
<sequence>MSSSHSKRPHLSSTGENVDTNIQMTSEDNATEPLNEDAQMTSEPSRTSKQVVRKFKPRSGCWKHFKETKENGSRVADTPTIWNSTYKMLNVAQKYENAFQKYAKIDPYFVIDFSKDKVDKVDRPPNAKDWVQAKHLMMLQNLEDIDEVIDVQDIEIGLESEEDEVMVRNFKEMANPSESAFSTGGRHLDAFRTSLTPKMVQALICSQDWLKTSKKIDMEETLDELKSVEKDMANLSVHDCVVDTVDVLRL</sequence>
<dbReference type="InterPro" id="IPR008906">
    <property type="entry name" value="HATC_C_dom"/>
</dbReference>
<accession>A0A484LP13</accession>
<gene>
    <name evidence="3" type="ORF">CCAM_LOCUS19770</name>
</gene>
<feature type="compositionally biased region" description="Polar residues" evidence="1">
    <location>
        <begin position="38"/>
        <end position="50"/>
    </location>
</feature>
<dbReference type="AlphaFoldDB" id="A0A484LP13"/>
<feature type="domain" description="HAT C-terminal dimerisation" evidence="2">
    <location>
        <begin position="177"/>
        <end position="210"/>
    </location>
</feature>
<evidence type="ECO:0000313" key="4">
    <source>
        <dbReference type="Proteomes" id="UP000595140"/>
    </source>
</evidence>
<dbReference type="PANTHER" id="PTHR23272:SF184">
    <property type="entry name" value="OS03G0311250 PROTEIN"/>
    <property type="match status" value="1"/>
</dbReference>
<feature type="compositionally biased region" description="Basic residues" evidence="1">
    <location>
        <begin position="1"/>
        <end position="10"/>
    </location>
</feature>